<dbReference type="EMBL" id="KV418265">
    <property type="protein sequence ID" value="KZP02863.1"/>
    <property type="molecule type" value="Genomic_DNA"/>
</dbReference>
<feature type="non-terminal residue" evidence="1">
    <location>
        <position position="1"/>
    </location>
</feature>
<reference evidence="1 2" key="1">
    <citation type="journal article" date="2016" name="Mol. Biol. Evol.">
        <title>Comparative Genomics of Early-Diverging Mushroom-Forming Fungi Provides Insights into the Origins of Lignocellulose Decay Capabilities.</title>
        <authorList>
            <person name="Nagy L.G."/>
            <person name="Riley R."/>
            <person name="Tritt A."/>
            <person name="Adam C."/>
            <person name="Daum C."/>
            <person name="Floudas D."/>
            <person name="Sun H."/>
            <person name="Yadav J.S."/>
            <person name="Pangilinan J."/>
            <person name="Larsson K.H."/>
            <person name="Matsuura K."/>
            <person name="Barry K."/>
            <person name="Labutti K."/>
            <person name="Kuo R."/>
            <person name="Ohm R.A."/>
            <person name="Bhattacharya S.S."/>
            <person name="Shirouzu T."/>
            <person name="Yoshinaga Y."/>
            <person name="Martin F.M."/>
            <person name="Grigoriev I.V."/>
            <person name="Hibbett D.S."/>
        </authorList>
    </citation>
    <scope>NUCLEOTIDE SEQUENCE [LARGE SCALE GENOMIC DNA]</scope>
    <source>
        <strain evidence="1 2">CBS 109695</strain>
    </source>
</reference>
<feature type="non-terminal residue" evidence="1">
    <location>
        <position position="118"/>
    </location>
</feature>
<accession>A0A167TEQ0</accession>
<evidence type="ECO:0000313" key="1">
    <source>
        <dbReference type="EMBL" id="KZP02863.1"/>
    </source>
</evidence>
<gene>
    <name evidence="1" type="ORF">FIBSPDRAFT_663744</name>
</gene>
<organism evidence="1 2">
    <name type="scientific">Athelia psychrophila</name>
    <dbReference type="NCBI Taxonomy" id="1759441"/>
    <lineage>
        <taxon>Eukaryota</taxon>
        <taxon>Fungi</taxon>
        <taxon>Dikarya</taxon>
        <taxon>Basidiomycota</taxon>
        <taxon>Agaricomycotina</taxon>
        <taxon>Agaricomycetes</taxon>
        <taxon>Agaricomycetidae</taxon>
        <taxon>Atheliales</taxon>
        <taxon>Atheliaceae</taxon>
        <taxon>Athelia</taxon>
    </lineage>
</organism>
<protein>
    <submittedName>
        <fullName evidence="1">Uncharacterized protein</fullName>
    </submittedName>
</protein>
<evidence type="ECO:0000313" key="2">
    <source>
        <dbReference type="Proteomes" id="UP000076532"/>
    </source>
</evidence>
<name>A0A167TEQ0_9AGAM</name>
<keyword evidence="2" id="KW-1185">Reference proteome</keyword>
<proteinExistence type="predicted"/>
<dbReference type="AlphaFoldDB" id="A0A167TEQ0"/>
<sequence>VPPYYMIAYESGGIPTTTNIGTNATNLSWQAGYGIAMVDASGSSGGVPAYLYNRNTTLRIYANVTKDLQTCDPWGLQIVGGVPPYNITSTAPGSGTWTNISLPQGFDVFTYINRGSPG</sequence>
<dbReference type="OrthoDB" id="2527908at2759"/>
<dbReference type="Proteomes" id="UP000076532">
    <property type="component" value="Unassembled WGS sequence"/>
</dbReference>